<comment type="catalytic activity">
    <reaction evidence="1">
        <text>a phosphate monoester + H2O = an alcohol + phosphate</text>
        <dbReference type="Rhea" id="RHEA:15017"/>
        <dbReference type="ChEBI" id="CHEBI:15377"/>
        <dbReference type="ChEBI" id="CHEBI:30879"/>
        <dbReference type="ChEBI" id="CHEBI:43474"/>
        <dbReference type="ChEBI" id="CHEBI:67140"/>
        <dbReference type="EC" id="3.1.3.2"/>
    </reaction>
</comment>
<sequence length="172" mass="19771">MSTSQNIKKISVAFVCLGNICRSPMAEAVFKHIVQNSPKYKNRFSKIESYGTSAYNLGQTPDSRSVATCHAHDVPVNHIAQQFKGNHFKEFDYIICMDDSNYRNLMDLKKRCHYDNNEKLGKVYKFGHWNSKGSGFPDIIADPYYGGNDGFEFNYRQITLFTKNFLKQELGE</sequence>
<comment type="similarity">
    <text evidence="3">Belongs to the low molecular weight phosphotyrosine protein phosphatase family.</text>
</comment>
<dbReference type="GO" id="GO:0003993">
    <property type="term" value="F:acid phosphatase activity"/>
    <property type="evidence" value="ECO:0007669"/>
    <property type="project" value="UniProtKB-EC"/>
</dbReference>
<evidence type="ECO:0000256" key="8">
    <source>
        <dbReference type="PIRSR" id="PIRSR617867-1"/>
    </source>
</evidence>
<dbReference type="InterPro" id="IPR036196">
    <property type="entry name" value="Ptyr_pPase_sf"/>
</dbReference>
<dbReference type="Pfam" id="PF01451">
    <property type="entry name" value="LMWPc"/>
    <property type="match status" value="1"/>
</dbReference>
<dbReference type="EMBL" id="UFAJ01000976">
    <property type="protein sequence ID" value="SSD61904.1"/>
    <property type="molecule type" value="Genomic_DNA"/>
</dbReference>
<dbReference type="SUPFAM" id="SSF52788">
    <property type="entry name" value="Phosphotyrosine protein phosphatases I"/>
    <property type="match status" value="1"/>
</dbReference>
<dbReference type="PANTHER" id="PTHR11717:SF7">
    <property type="entry name" value="LOW MOLECULAR WEIGHT PHOSPHOTYROSINE PROTEIN PHOSPHATASE"/>
    <property type="match status" value="1"/>
</dbReference>
<organism evidence="10 11">
    <name type="scientific">Saccharomycodes ludwigii</name>
    <dbReference type="NCBI Taxonomy" id="36035"/>
    <lineage>
        <taxon>Eukaryota</taxon>
        <taxon>Fungi</taxon>
        <taxon>Dikarya</taxon>
        <taxon>Ascomycota</taxon>
        <taxon>Saccharomycotina</taxon>
        <taxon>Saccharomycetes</taxon>
        <taxon>Saccharomycodales</taxon>
        <taxon>Saccharomycodaceae</taxon>
        <taxon>Saccharomycodes</taxon>
    </lineage>
</organism>
<dbReference type="Gene3D" id="3.40.50.2300">
    <property type="match status" value="1"/>
</dbReference>
<keyword evidence="5" id="KW-0378">Hydrolase</keyword>
<protein>
    <submittedName>
        <fullName evidence="10">Related to Low molecular weight phosphotyrosine protein phosphatase</fullName>
    </submittedName>
</protein>
<dbReference type="AlphaFoldDB" id="A0A376BBI4"/>
<feature type="active site" evidence="8">
    <location>
        <position position="22"/>
    </location>
</feature>
<dbReference type="VEuPathDB" id="FungiDB:SCODWIG_03665"/>
<evidence type="ECO:0000313" key="10">
    <source>
        <dbReference type="EMBL" id="SSD61904.1"/>
    </source>
</evidence>
<accession>A0A376BBI4</accession>
<reference evidence="11" key="1">
    <citation type="submission" date="2018-06" db="EMBL/GenBank/DDBJ databases">
        <authorList>
            <person name="Guldener U."/>
        </authorList>
    </citation>
    <scope>NUCLEOTIDE SEQUENCE [LARGE SCALE GENOMIC DNA]</scope>
    <source>
        <strain evidence="11">UTAD17</strain>
    </source>
</reference>
<keyword evidence="6" id="KW-0904">Protein phosphatase</keyword>
<dbReference type="PANTHER" id="PTHR11717">
    <property type="entry name" value="LOW MOLECULAR WEIGHT PROTEIN TYROSINE PHOSPHATASE"/>
    <property type="match status" value="1"/>
</dbReference>
<comment type="subcellular location">
    <subcellularLocation>
        <location evidence="2">Cytoplasm</location>
    </subcellularLocation>
</comment>
<dbReference type="CDD" id="cd16343">
    <property type="entry name" value="LMWPTP"/>
    <property type="match status" value="1"/>
</dbReference>
<keyword evidence="11" id="KW-1185">Reference proteome</keyword>
<evidence type="ECO:0000256" key="3">
    <source>
        <dbReference type="ARBA" id="ARBA00011063"/>
    </source>
</evidence>
<dbReference type="GO" id="GO:0004725">
    <property type="term" value="F:protein tyrosine phosphatase activity"/>
    <property type="evidence" value="ECO:0007669"/>
    <property type="project" value="UniProtKB-EC"/>
</dbReference>
<proteinExistence type="inferred from homology"/>
<dbReference type="InterPro" id="IPR023485">
    <property type="entry name" value="Ptyr_pPase"/>
</dbReference>
<dbReference type="InterPro" id="IPR017867">
    <property type="entry name" value="Tyr_phospatase_low_mol_wt"/>
</dbReference>
<evidence type="ECO:0000256" key="5">
    <source>
        <dbReference type="ARBA" id="ARBA00022801"/>
    </source>
</evidence>
<evidence type="ECO:0000313" key="11">
    <source>
        <dbReference type="Proteomes" id="UP000262825"/>
    </source>
</evidence>
<dbReference type="SMART" id="SM00226">
    <property type="entry name" value="LMWPc"/>
    <property type="match status" value="1"/>
</dbReference>
<evidence type="ECO:0000256" key="4">
    <source>
        <dbReference type="ARBA" id="ARBA00022490"/>
    </source>
</evidence>
<evidence type="ECO:0000256" key="1">
    <source>
        <dbReference type="ARBA" id="ARBA00000032"/>
    </source>
</evidence>
<evidence type="ECO:0000259" key="9">
    <source>
        <dbReference type="SMART" id="SM00226"/>
    </source>
</evidence>
<name>A0A376BBI4_9ASCO</name>
<feature type="active site" description="Nucleophile" evidence="8">
    <location>
        <position position="16"/>
    </location>
</feature>
<dbReference type="FunFam" id="3.40.50.2300:FF:000105">
    <property type="entry name" value="Low molecular weight phosphotyrosine protein"/>
    <property type="match status" value="1"/>
</dbReference>
<dbReference type="OrthoDB" id="3388at2759"/>
<feature type="domain" description="Phosphotyrosine protein phosphatase I" evidence="9">
    <location>
        <begin position="10"/>
        <end position="168"/>
    </location>
</feature>
<dbReference type="Proteomes" id="UP000262825">
    <property type="component" value="Unassembled WGS sequence"/>
</dbReference>
<keyword evidence="4" id="KW-0963">Cytoplasm</keyword>
<comment type="catalytic activity">
    <reaction evidence="7">
        <text>O-phospho-L-tyrosyl-[protein] + H2O = L-tyrosyl-[protein] + phosphate</text>
        <dbReference type="Rhea" id="RHEA:10684"/>
        <dbReference type="Rhea" id="RHEA-COMP:10136"/>
        <dbReference type="Rhea" id="RHEA-COMP:20101"/>
        <dbReference type="ChEBI" id="CHEBI:15377"/>
        <dbReference type="ChEBI" id="CHEBI:43474"/>
        <dbReference type="ChEBI" id="CHEBI:46858"/>
        <dbReference type="ChEBI" id="CHEBI:61978"/>
        <dbReference type="EC" id="3.1.3.48"/>
    </reaction>
</comment>
<dbReference type="GO" id="GO:0005737">
    <property type="term" value="C:cytoplasm"/>
    <property type="evidence" value="ECO:0007669"/>
    <property type="project" value="UniProtKB-SubCell"/>
</dbReference>
<gene>
    <name evidence="10" type="ORF">SCODWIG_03665</name>
</gene>
<dbReference type="PRINTS" id="PR00719">
    <property type="entry name" value="LMWPTPASE"/>
</dbReference>
<feature type="active site" description="Proton donor" evidence="8">
    <location>
        <position position="142"/>
    </location>
</feature>
<evidence type="ECO:0000256" key="7">
    <source>
        <dbReference type="ARBA" id="ARBA00051722"/>
    </source>
</evidence>
<dbReference type="InterPro" id="IPR050438">
    <property type="entry name" value="LMW_PTPase"/>
</dbReference>
<evidence type="ECO:0000256" key="2">
    <source>
        <dbReference type="ARBA" id="ARBA00004496"/>
    </source>
</evidence>
<evidence type="ECO:0000256" key="6">
    <source>
        <dbReference type="ARBA" id="ARBA00022912"/>
    </source>
</evidence>